<keyword evidence="2" id="KW-0472">Membrane</keyword>
<comment type="subcellular location">
    <subcellularLocation>
        <location evidence="1">Membrane</location>
    </subcellularLocation>
</comment>
<dbReference type="EMBL" id="CP000910">
    <property type="protein sequence ID" value="ABY22187.1"/>
    <property type="molecule type" value="Genomic_DNA"/>
</dbReference>
<evidence type="ECO:0000259" key="3">
    <source>
        <dbReference type="Pfam" id="PF00144"/>
    </source>
</evidence>
<dbReference type="InterPro" id="IPR001466">
    <property type="entry name" value="Beta-lactam-related"/>
</dbReference>
<dbReference type="PANTHER" id="PTHR46825">
    <property type="entry name" value="D-ALANYL-D-ALANINE-CARBOXYPEPTIDASE/ENDOPEPTIDASE AMPH"/>
    <property type="match status" value="1"/>
</dbReference>
<organism evidence="4 5">
    <name type="scientific">Renibacterium salmoninarum (strain ATCC 33209 / DSM 20767 / JCM 11484 / NBRC 15589 / NCIMB 2235)</name>
    <dbReference type="NCBI Taxonomy" id="288705"/>
    <lineage>
        <taxon>Bacteria</taxon>
        <taxon>Bacillati</taxon>
        <taxon>Actinomycetota</taxon>
        <taxon>Actinomycetes</taxon>
        <taxon>Micrococcales</taxon>
        <taxon>Micrococcaceae</taxon>
        <taxon>Renibacterium</taxon>
    </lineage>
</organism>
<dbReference type="GO" id="GO:0016020">
    <property type="term" value="C:membrane"/>
    <property type="evidence" value="ECO:0007669"/>
    <property type="project" value="UniProtKB-SubCell"/>
</dbReference>
<reference evidence="5" key="1">
    <citation type="journal article" date="2008" name="J. Bacteriol.">
        <title>Genome sequence of the fish pathogen Renibacterium salmoninarum suggests reductive evolution away from an environmental Arthrobacter ancestor.</title>
        <authorList>
            <person name="Wiens G.D."/>
            <person name="Rockey D.D."/>
            <person name="Wu Z."/>
            <person name="Chang J."/>
            <person name="Levy R."/>
            <person name="Crane S."/>
            <person name="Chen D.S."/>
            <person name="Capri G.R."/>
            <person name="Burnett J.R."/>
            <person name="Sudheesh P.S."/>
            <person name="Schipma M.J."/>
            <person name="Burd H."/>
            <person name="Bhattacharyya A."/>
            <person name="Rhodes L.D."/>
            <person name="Kaul R."/>
            <person name="Strom M.S."/>
        </authorList>
    </citation>
    <scope>NUCLEOTIDE SEQUENCE [LARGE SCALE GENOMIC DNA]</scope>
    <source>
        <strain evidence="5">ATCC 33209 / DSM 20767 / JCM 11484 / NBRC 15589 / NCIMB 2235</strain>
    </source>
</reference>
<dbReference type="SUPFAM" id="SSF56601">
    <property type="entry name" value="beta-lactamase/transpeptidase-like"/>
    <property type="match status" value="1"/>
</dbReference>
<proteinExistence type="predicted"/>
<dbReference type="eggNOG" id="COG1680">
    <property type="taxonomic scope" value="Bacteria"/>
</dbReference>
<dbReference type="KEGG" id="rsa:RSal33209_0436"/>
<feature type="domain" description="Beta-lactamase-related" evidence="3">
    <location>
        <begin position="4"/>
        <end position="248"/>
    </location>
</feature>
<dbReference type="PANTHER" id="PTHR46825:SF11">
    <property type="entry name" value="PENICILLIN-BINDING PROTEIN 4"/>
    <property type="match status" value="1"/>
</dbReference>
<evidence type="ECO:0000313" key="4">
    <source>
        <dbReference type="EMBL" id="ABY22187.1"/>
    </source>
</evidence>
<accession>A9WM06</accession>
<gene>
    <name evidence="4" type="ordered locus">RSal33209_0436</name>
</gene>
<dbReference type="SMR" id="A9WM06"/>
<protein>
    <submittedName>
        <fullName evidence="4">Beta-lactamase</fullName>
    </submittedName>
</protein>
<evidence type="ECO:0000313" key="5">
    <source>
        <dbReference type="Proteomes" id="UP000002007"/>
    </source>
</evidence>
<dbReference type="InterPro" id="IPR012338">
    <property type="entry name" value="Beta-lactam/transpept-like"/>
</dbReference>
<dbReference type="InterPro" id="IPR050491">
    <property type="entry name" value="AmpC-like"/>
</dbReference>
<evidence type="ECO:0000256" key="1">
    <source>
        <dbReference type="ARBA" id="ARBA00004370"/>
    </source>
</evidence>
<keyword evidence="5" id="KW-1185">Reference proteome</keyword>
<dbReference type="Gene3D" id="3.40.710.10">
    <property type="entry name" value="DD-peptidase/beta-lactamase superfamily"/>
    <property type="match status" value="1"/>
</dbReference>
<dbReference type="Proteomes" id="UP000002007">
    <property type="component" value="Chromosome"/>
</dbReference>
<dbReference type="STRING" id="288705.RSal33209_0436"/>
<dbReference type="HOGENOM" id="CLU_1069090_0_0_11"/>
<dbReference type="AlphaFoldDB" id="A9WM06"/>
<sequence length="260" mass="28463">MLDFDAKARTFLRTDLPLIDEDVTIRQLLAHRSGIGDYFAEASNHPITDYVLPIAVNRLLNTEDFLLVLGGFPQSHRPGEKFEYCNSWFVVLALIAERIAGAPFSDLVSERVCKPAGMSATEFLRSDALPGDAAIGYFSSNANDLQSNVFNLPLRGTGDGGIYSTAADFAAFWPALFAGQIAPEPLAEDLVRPQSSLASPPLEYGLGFWRRPADGVVMLEGYDAGVSFRSWHQRETAPDRHGTFEYFGGSIAGSEGHRRT</sequence>
<evidence type="ECO:0000256" key="2">
    <source>
        <dbReference type="ARBA" id="ARBA00023136"/>
    </source>
</evidence>
<dbReference type="Pfam" id="PF00144">
    <property type="entry name" value="Beta-lactamase"/>
    <property type="match status" value="1"/>
</dbReference>
<name>A9WM06_RENSM</name>